<dbReference type="RefSeq" id="WP_273543766.1">
    <property type="nucleotide sequence ID" value="NZ_CAESAQ020000021.1"/>
</dbReference>
<organism evidence="1 2">
    <name type="scientific">Bathymodiolus thermophilus thioautotrophic gill symbiont</name>
    <dbReference type="NCBI Taxonomy" id="2360"/>
    <lineage>
        <taxon>Bacteria</taxon>
        <taxon>Pseudomonadati</taxon>
        <taxon>Pseudomonadota</taxon>
        <taxon>Gammaproteobacteria</taxon>
        <taxon>sulfur-oxidizing symbionts</taxon>
    </lineage>
</organism>
<evidence type="ECO:0000313" key="1">
    <source>
        <dbReference type="EMBL" id="CAB5495536.1"/>
    </source>
</evidence>
<keyword evidence="2" id="KW-1185">Reference proteome</keyword>
<name>A0A8H8XBW5_9GAMM</name>
<comment type="caution">
    <text evidence="1">The sequence shown here is derived from an EMBL/GenBank/DDBJ whole genome shotgun (WGS) entry which is preliminary data.</text>
</comment>
<accession>A0A8H8XBW5</accession>
<dbReference type="EMBL" id="CAESAQ020000021">
    <property type="protein sequence ID" value="CAB5495536.1"/>
    <property type="molecule type" value="Genomic_DNA"/>
</dbReference>
<sequence>MGTRISPITKVSIFAKKGEGVTFSLGNDKVATAIEVFVTQTST</sequence>
<dbReference type="Proteomes" id="UP000643672">
    <property type="component" value="Unassembled WGS sequence"/>
</dbReference>
<gene>
    <name evidence="1" type="ORF">THERMOS_307</name>
</gene>
<reference evidence="1 2" key="1">
    <citation type="submission" date="2020-05" db="EMBL/GenBank/DDBJ databases">
        <authorList>
            <person name="Petersen J."/>
            <person name="Sayavedra L."/>
        </authorList>
    </citation>
    <scope>NUCLEOTIDE SEQUENCE [LARGE SCALE GENOMIC DNA]</scope>
    <source>
        <strain evidence="1">B thermophilus SOXS</strain>
    </source>
</reference>
<dbReference type="AlphaFoldDB" id="A0A8H8XBW5"/>
<proteinExistence type="predicted"/>
<evidence type="ECO:0000313" key="2">
    <source>
        <dbReference type="Proteomes" id="UP000643672"/>
    </source>
</evidence>
<protein>
    <submittedName>
        <fullName evidence="1">Uncharacterized protein</fullName>
    </submittedName>
</protein>